<comment type="caution">
    <text evidence="2">The sequence shown here is derived from an EMBL/GenBank/DDBJ whole genome shotgun (WGS) entry which is preliminary data.</text>
</comment>
<evidence type="ECO:0000313" key="2">
    <source>
        <dbReference type="EMBL" id="TYS84095.1"/>
    </source>
</evidence>
<gene>
    <name evidence="2" type="ORF">FZC80_01040</name>
</gene>
<evidence type="ECO:0000313" key="3">
    <source>
        <dbReference type="Proteomes" id="UP000325054"/>
    </source>
</evidence>
<evidence type="ECO:0000256" key="1">
    <source>
        <dbReference type="SAM" id="Phobius"/>
    </source>
</evidence>
<name>A0A5D4U9H9_9BACI</name>
<proteinExistence type="predicted"/>
<accession>A0A5D4U9H9</accession>
<sequence>MRFLCNPAPAASPSGSNNPWRIKGKTAFFSPGNICLSGLNGPLALFIALFYFILGISPDDYLDCLGSLMDFFSRFGDSLFFRLNLFC</sequence>
<organism evidence="2 3">
    <name type="scientific">Rossellomorea aquimaris</name>
    <dbReference type="NCBI Taxonomy" id="189382"/>
    <lineage>
        <taxon>Bacteria</taxon>
        <taxon>Bacillati</taxon>
        <taxon>Bacillota</taxon>
        <taxon>Bacilli</taxon>
        <taxon>Bacillales</taxon>
        <taxon>Bacillaceae</taxon>
        <taxon>Rossellomorea</taxon>
    </lineage>
</organism>
<keyword evidence="1" id="KW-0812">Transmembrane</keyword>
<keyword evidence="1" id="KW-0472">Membrane</keyword>
<dbReference type="EMBL" id="VTEW01000001">
    <property type="protein sequence ID" value="TYS84095.1"/>
    <property type="molecule type" value="Genomic_DNA"/>
</dbReference>
<dbReference type="AlphaFoldDB" id="A0A5D4U9H9"/>
<reference evidence="2 3" key="1">
    <citation type="submission" date="2019-08" db="EMBL/GenBank/DDBJ databases">
        <title>Bacillus genomes from the desert of Cuatro Cienegas, Coahuila.</title>
        <authorList>
            <person name="Olmedo-Alvarez G."/>
        </authorList>
    </citation>
    <scope>NUCLEOTIDE SEQUENCE [LARGE SCALE GENOMIC DNA]</scope>
    <source>
        <strain evidence="2 3">CH451a_14T</strain>
    </source>
</reference>
<feature type="transmembrane region" description="Helical" evidence="1">
    <location>
        <begin position="28"/>
        <end position="53"/>
    </location>
</feature>
<keyword evidence="1" id="KW-1133">Transmembrane helix</keyword>
<protein>
    <submittedName>
        <fullName evidence="2">Uncharacterized protein</fullName>
    </submittedName>
</protein>
<dbReference type="Proteomes" id="UP000325054">
    <property type="component" value="Unassembled WGS sequence"/>
</dbReference>